<comment type="subcellular location">
    <subcellularLocation>
        <location evidence="1">Membrane</location>
        <topology evidence="1">Single-pass membrane protein</topology>
    </subcellularLocation>
</comment>
<organism evidence="7">
    <name type="scientific">uncultured Caudovirales phage</name>
    <dbReference type="NCBI Taxonomy" id="2100421"/>
    <lineage>
        <taxon>Viruses</taxon>
        <taxon>Duplodnaviria</taxon>
        <taxon>Heunggongvirae</taxon>
        <taxon>Uroviricota</taxon>
        <taxon>Caudoviricetes</taxon>
        <taxon>Peduoviridae</taxon>
        <taxon>Maltschvirus</taxon>
        <taxon>Maltschvirus maltsch</taxon>
    </lineage>
</organism>
<feature type="compositionally biased region" description="Polar residues" evidence="5">
    <location>
        <begin position="186"/>
        <end position="195"/>
    </location>
</feature>
<dbReference type="InterPro" id="IPR042217">
    <property type="entry name" value="T4SS_VirB10/TrbI"/>
</dbReference>
<evidence type="ECO:0000256" key="4">
    <source>
        <dbReference type="ARBA" id="ARBA00023136"/>
    </source>
</evidence>
<evidence type="ECO:0000256" key="6">
    <source>
        <dbReference type="SAM" id="Phobius"/>
    </source>
</evidence>
<evidence type="ECO:0000313" key="7">
    <source>
        <dbReference type="EMBL" id="CAB4192294.1"/>
    </source>
</evidence>
<feature type="transmembrane region" description="Helical" evidence="6">
    <location>
        <begin position="19"/>
        <end position="36"/>
    </location>
</feature>
<accession>A0A6J5RKM6</accession>
<proteinExistence type="predicted"/>
<evidence type="ECO:0000256" key="2">
    <source>
        <dbReference type="ARBA" id="ARBA00022692"/>
    </source>
</evidence>
<evidence type="ECO:0000256" key="1">
    <source>
        <dbReference type="ARBA" id="ARBA00004167"/>
    </source>
</evidence>
<feature type="region of interest" description="Disordered" evidence="5">
    <location>
        <begin position="395"/>
        <end position="418"/>
    </location>
</feature>
<keyword evidence="4 6" id="KW-0472">Membrane</keyword>
<dbReference type="InterPro" id="IPR005498">
    <property type="entry name" value="T4SS_VirB10/TraB/TrbI"/>
</dbReference>
<feature type="compositionally biased region" description="Basic and acidic residues" evidence="5">
    <location>
        <begin position="58"/>
        <end position="79"/>
    </location>
</feature>
<feature type="region of interest" description="Disordered" evidence="5">
    <location>
        <begin position="154"/>
        <end position="195"/>
    </location>
</feature>
<evidence type="ECO:0000256" key="5">
    <source>
        <dbReference type="SAM" id="MobiDB-lite"/>
    </source>
</evidence>
<dbReference type="Pfam" id="PF03743">
    <property type="entry name" value="TrbI"/>
    <property type="match status" value="1"/>
</dbReference>
<dbReference type="Gene3D" id="2.40.128.260">
    <property type="entry name" value="Type IV secretion system, VirB10/TraB/TrbI"/>
    <property type="match status" value="1"/>
</dbReference>
<gene>
    <name evidence="7" type="ORF">UFOVP1244_16</name>
</gene>
<dbReference type="EMBL" id="LR797181">
    <property type="protein sequence ID" value="CAB4192294.1"/>
    <property type="molecule type" value="Genomic_DNA"/>
</dbReference>
<evidence type="ECO:0000256" key="3">
    <source>
        <dbReference type="ARBA" id="ARBA00022989"/>
    </source>
</evidence>
<keyword evidence="3 6" id="KW-1133">Transmembrane helix</keyword>
<dbReference type="GO" id="GO:0016020">
    <property type="term" value="C:membrane"/>
    <property type="evidence" value="ECO:0007669"/>
    <property type="project" value="UniProtKB-SubCell"/>
</dbReference>
<protein>
    <submittedName>
        <fullName evidence="7">VirB10 Type IV secretory pathway, VirB10 components</fullName>
    </submittedName>
</protein>
<reference evidence="7" key="1">
    <citation type="submission" date="2020-05" db="EMBL/GenBank/DDBJ databases">
        <authorList>
            <person name="Chiriac C."/>
            <person name="Salcher M."/>
            <person name="Ghai R."/>
            <person name="Kavagutti S V."/>
        </authorList>
    </citation>
    <scope>NUCLEOTIDE SEQUENCE</scope>
</reference>
<keyword evidence="2 6" id="KW-0812">Transmembrane</keyword>
<sequence length="418" mass="45232">MNAPVAQPRRARRISRRPLYVAFLVMASFVLCYLLIVRAMQQPKEPVAETLHEELASSKLPDRLKSPMERPQEKIDPPAEKTAPPPDEEKHHDEELPPDPLPPPAEKRLTLEEQTKFGAALAAWQVYWQQKAALNQKLYDDRIAGLTSPIDQQVAMPHPSAAPAEDGPSALNPQQPSGKGGGQFASADNNNSWLDSGSGKYPEVLQSFRHGPAYEYQIMATTPIPFTTTGGIITDSPGVVAGKVSKDVPCNTPAGLRSTLPCIPAGTTIQISYNDRVKNGDRRITVACDRFIFPDTTSMQCGHQIIADVEGYGGLADQRDTHLGERVLNAALFTVVQSAGTLGAAALGANNVSTQPVQSVAQEEAQEGMHVPPTLKIRPHFPGVVMLKQDLAFEAPYEPRDTGENSDETDGAVLRAGD</sequence>
<dbReference type="CDD" id="cd16429">
    <property type="entry name" value="VirB10"/>
    <property type="match status" value="1"/>
</dbReference>
<feature type="region of interest" description="Disordered" evidence="5">
    <location>
        <begin position="58"/>
        <end position="106"/>
    </location>
</feature>
<name>A0A6J5RKM6_9CAUD</name>